<dbReference type="PROSITE" id="PS50928">
    <property type="entry name" value="ABC_TM1"/>
    <property type="match status" value="1"/>
</dbReference>
<feature type="domain" description="ABC transmembrane type-1" evidence="8">
    <location>
        <begin position="95"/>
        <end position="287"/>
    </location>
</feature>
<evidence type="ECO:0000256" key="2">
    <source>
        <dbReference type="ARBA" id="ARBA00022448"/>
    </source>
</evidence>
<keyword evidence="3" id="KW-1003">Cell membrane</keyword>
<protein>
    <submittedName>
        <fullName evidence="9">Carbohydrate ABC transporter permease</fullName>
    </submittedName>
</protein>
<dbReference type="GO" id="GO:0055085">
    <property type="term" value="P:transmembrane transport"/>
    <property type="evidence" value="ECO:0007669"/>
    <property type="project" value="InterPro"/>
</dbReference>
<evidence type="ECO:0000256" key="5">
    <source>
        <dbReference type="ARBA" id="ARBA00022989"/>
    </source>
</evidence>
<evidence type="ECO:0000256" key="6">
    <source>
        <dbReference type="ARBA" id="ARBA00023136"/>
    </source>
</evidence>
<dbReference type="InterPro" id="IPR000515">
    <property type="entry name" value="MetI-like"/>
</dbReference>
<keyword evidence="6 7" id="KW-0472">Membrane</keyword>
<evidence type="ECO:0000259" key="8">
    <source>
        <dbReference type="PROSITE" id="PS50928"/>
    </source>
</evidence>
<feature type="transmembrane region" description="Helical" evidence="7">
    <location>
        <begin position="130"/>
        <end position="157"/>
    </location>
</feature>
<evidence type="ECO:0000256" key="3">
    <source>
        <dbReference type="ARBA" id="ARBA00022475"/>
    </source>
</evidence>
<dbReference type="Gene3D" id="1.10.3720.10">
    <property type="entry name" value="MetI-like"/>
    <property type="match status" value="1"/>
</dbReference>
<comment type="caution">
    <text evidence="9">The sequence shown here is derived from an EMBL/GenBank/DDBJ whole genome shotgun (WGS) entry which is preliminary data.</text>
</comment>
<proteinExistence type="inferred from homology"/>
<dbReference type="SUPFAM" id="SSF161098">
    <property type="entry name" value="MetI-like"/>
    <property type="match status" value="1"/>
</dbReference>
<feature type="transmembrane region" description="Helical" evidence="7">
    <location>
        <begin position="267"/>
        <end position="287"/>
    </location>
</feature>
<evidence type="ECO:0000256" key="4">
    <source>
        <dbReference type="ARBA" id="ARBA00022692"/>
    </source>
</evidence>
<accession>A0A6B1DAT2</accession>
<organism evidence="9">
    <name type="scientific">Caldilineaceae bacterium SB0661_bin_32</name>
    <dbReference type="NCBI Taxonomy" id="2605255"/>
    <lineage>
        <taxon>Bacteria</taxon>
        <taxon>Bacillati</taxon>
        <taxon>Chloroflexota</taxon>
        <taxon>Caldilineae</taxon>
        <taxon>Caldilineales</taxon>
        <taxon>Caldilineaceae</taxon>
    </lineage>
</organism>
<dbReference type="PANTHER" id="PTHR43744:SF12">
    <property type="entry name" value="ABC TRANSPORTER PERMEASE PROTEIN MG189-RELATED"/>
    <property type="match status" value="1"/>
</dbReference>
<keyword evidence="2 7" id="KW-0813">Transport</keyword>
<name>A0A6B1DAT2_9CHLR</name>
<comment type="similarity">
    <text evidence="7">Belongs to the binding-protein-dependent transport system permease family.</text>
</comment>
<evidence type="ECO:0000256" key="7">
    <source>
        <dbReference type="RuleBase" id="RU363032"/>
    </source>
</evidence>
<sequence>MLKQPTVPDELVSRPIQTEKRSWRRLREKIGGNITLLLLLFWALVSWFPLYWMVLTSFKKGQQAQALPPGLWLKEPTLESYQHVLSSTFPVLRWLANSLFVSVTVTVLGLLLCAAAGYAFARKRFRGRDIIFWMVLSTMMLPGFSRLIPAFMLTLLLNLHDTYWVMILPGLASPYAVFLIRQFMLTLPSELFDQARIDGAGEIRLWWQIALPLTKPALAALGTFTFVATWNDFVWPLAVINDLKLMPIQVGVTLLRGMERTGRNDYPIAMASGVLMAVPPVIIFFLFQQYFIRGLTIGALKG</sequence>
<keyword evidence="5 7" id="KW-1133">Transmembrane helix</keyword>
<dbReference type="CDD" id="cd06261">
    <property type="entry name" value="TM_PBP2"/>
    <property type="match status" value="1"/>
</dbReference>
<evidence type="ECO:0000313" key="9">
    <source>
        <dbReference type="EMBL" id="MYC96679.1"/>
    </source>
</evidence>
<dbReference type="InterPro" id="IPR035906">
    <property type="entry name" value="MetI-like_sf"/>
</dbReference>
<gene>
    <name evidence="9" type="ORF">F4X14_17065</name>
</gene>
<evidence type="ECO:0000256" key="1">
    <source>
        <dbReference type="ARBA" id="ARBA00004651"/>
    </source>
</evidence>
<keyword evidence="4 7" id="KW-0812">Transmembrane</keyword>
<feature type="transmembrane region" description="Helical" evidence="7">
    <location>
        <begin position="163"/>
        <end position="184"/>
    </location>
</feature>
<dbReference type="GO" id="GO:0005886">
    <property type="term" value="C:plasma membrane"/>
    <property type="evidence" value="ECO:0007669"/>
    <property type="project" value="UniProtKB-SubCell"/>
</dbReference>
<dbReference type="Pfam" id="PF00528">
    <property type="entry name" value="BPD_transp_1"/>
    <property type="match status" value="1"/>
</dbReference>
<feature type="transmembrane region" description="Helical" evidence="7">
    <location>
        <begin position="94"/>
        <end position="118"/>
    </location>
</feature>
<dbReference type="AlphaFoldDB" id="A0A6B1DAT2"/>
<feature type="transmembrane region" description="Helical" evidence="7">
    <location>
        <begin position="30"/>
        <end position="52"/>
    </location>
</feature>
<feature type="transmembrane region" description="Helical" evidence="7">
    <location>
        <begin position="205"/>
        <end position="227"/>
    </location>
</feature>
<dbReference type="PANTHER" id="PTHR43744">
    <property type="entry name" value="ABC TRANSPORTER PERMEASE PROTEIN MG189-RELATED-RELATED"/>
    <property type="match status" value="1"/>
</dbReference>
<reference evidence="9" key="1">
    <citation type="submission" date="2019-09" db="EMBL/GenBank/DDBJ databases">
        <title>Characterisation of the sponge microbiome using genome-centric metagenomics.</title>
        <authorList>
            <person name="Engelberts J.P."/>
            <person name="Robbins S.J."/>
            <person name="De Goeij J.M."/>
            <person name="Aranda M."/>
            <person name="Bell S.C."/>
            <person name="Webster N.S."/>
        </authorList>
    </citation>
    <scope>NUCLEOTIDE SEQUENCE</scope>
    <source>
        <strain evidence="9">SB0661_bin_32</strain>
    </source>
</reference>
<comment type="subcellular location">
    <subcellularLocation>
        <location evidence="1 7">Cell membrane</location>
        <topology evidence="1 7">Multi-pass membrane protein</topology>
    </subcellularLocation>
</comment>
<dbReference type="EMBL" id="VXMH01000094">
    <property type="protein sequence ID" value="MYC96679.1"/>
    <property type="molecule type" value="Genomic_DNA"/>
</dbReference>